<evidence type="ECO:0000313" key="3">
    <source>
        <dbReference type="EMBL" id="UOX35403.1"/>
    </source>
</evidence>
<evidence type="ECO:0000259" key="2">
    <source>
        <dbReference type="Pfam" id="PF04892"/>
    </source>
</evidence>
<dbReference type="Pfam" id="PF04892">
    <property type="entry name" value="VanZ"/>
    <property type="match status" value="1"/>
</dbReference>
<reference evidence="3" key="2">
    <citation type="submission" date="2022-04" db="EMBL/GenBank/DDBJ databases">
        <title>Complete Genome Sequence of Flavobacterium sediminilitoris YSM-43, Isolated from a Tidal Sediment.</title>
        <authorList>
            <person name="Lee P.A."/>
        </authorList>
    </citation>
    <scope>NUCLEOTIDE SEQUENCE</scope>
    <source>
        <strain evidence="3">YSM-43</strain>
    </source>
</reference>
<feature type="domain" description="VanZ-like" evidence="2">
    <location>
        <begin position="38"/>
        <end position="116"/>
    </location>
</feature>
<feature type="transmembrane region" description="Helical" evidence="1">
    <location>
        <begin position="44"/>
        <end position="61"/>
    </location>
</feature>
<name>A0ABY4HRR4_9FLAO</name>
<dbReference type="PANTHER" id="PTHR28008:SF1">
    <property type="entry name" value="DOMAIN PROTEIN, PUTATIVE (AFU_ORTHOLOGUE AFUA_3G10980)-RELATED"/>
    <property type="match status" value="1"/>
</dbReference>
<dbReference type="RefSeq" id="WP_246918617.1">
    <property type="nucleotide sequence ID" value="NZ_CP090145.1"/>
</dbReference>
<organism evidence="3 4">
    <name type="scientific">Flavobacterium sediminilitoris</name>
    <dbReference type="NCBI Taxonomy" id="2024526"/>
    <lineage>
        <taxon>Bacteria</taxon>
        <taxon>Pseudomonadati</taxon>
        <taxon>Bacteroidota</taxon>
        <taxon>Flavobacteriia</taxon>
        <taxon>Flavobacteriales</taxon>
        <taxon>Flavobacteriaceae</taxon>
        <taxon>Flavobacterium</taxon>
    </lineage>
</organism>
<evidence type="ECO:0000313" key="4">
    <source>
        <dbReference type="Proteomes" id="UP000830454"/>
    </source>
</evidence>
<dbReference type="NCBIfam" id="NF037970">
    <property type="entry name" value="vanZ_1"/>
    <property type="match status" value="1"/>
</dbReference>
<feature type="transmembrane region" description="Helical" evidence="1">
    <location>
        <begin position="98"/>
        <end position="118"/>
    </location>
</feature>
<protein>
    <submittedName>
        <fullName evidence="3">VanZ family protein</fullName>
    </submittedName>
</protein>
<gene>
    <name evidence="3" type="ORF">LXD69_07755</name>
</gene>
<keyword evidence="4" id="KW-1185">Reference proteome</keyword>
<dbReference type="PANTHER" id="PTHR28008">
    <property type="entry name" value="DOMAIN PROTEIN, PUTATIVE (AFU_ORTHOLOGUE AFUA_3G10980)-RELATED"/>
    <property type="match status" value="1"/>
</dbReference>
<keyword evidence="1" id="KW-0472">Membrane</keyword>
<dbReference type="Proteomes" id="UP000830454">
    <property type="component" value="Chromosome"/>
</dbReference>
<accession>A0ABY4HRR4</accession>
<dbReference type="InterPro" id="IPR006976">
    <property type="entry name" value="VanZ-like"/>
</dbReference>
<proteinExistence type="predicted"/>
<reference evidence="3" key="1">
    <citation type="submission" date="2021-12" db="EMBL/GenBank/DDBJ databases">
        <authorList>
            <person name="Cha I.-T."/>
            <person name="Lee K.-E."/>
            <person name="Park S.-J."/>
        </authorList>
    </citation>
    <scope>NUCLEOTIDE SEQUENCE</scope>
    <source>
        <strain evidence="3">YSM-43</strain>
    </source>
</reference>
<sequence>MQRLLERKYFYFAVFWTLFITYMSLVTIEKVNTSIINIPNKDKIVHFVFYFIFVFSWIKVFNSDKNRINLKIVVIAVLYGIIIEVLQSVFTTNRQADIFDAMANALGALTAFLFLRYIKNKS</sequence>
<feature type="transmembrane region" description="Helical" evidence="1">
    <location>
        <begin position="68"/>
        <end position="86"/>
    </location>
</feature>
<feature type="transmembrane region" description="Helical" evidence="1">
    <location>
        <begin position="9"/>
        <end position="28"/>
    </location>
</feature>
<dbReference type="EMBL" id="CP090145">
    <property type="protein sequence ID" value="UOX35403.1"/>
    <property type="molecule type" value="Genomic_DNA"/>
</dbReference>
<keyword evidence="1" id="KW-0812">Transmembrane</keyword>
<evidence type="ECO:0000256" key="1">
    <source>
        <dbReference type="SAM" id="Phobius"/>
    </source>
</evidence>
<keyword evidence="1" id="KW-1133">Transmembrane helix</keyword>